<keyword evidence="3 6" id="KW-0378">Hydrolase</keyword>
<dbReference type="PANTHER" id="PTHR11804">
    <property type="entry name" value="PROTEASE M3 THIMET OLIGOPEPTIDASE-RELATED"/>
    <property type="match status" value="1"/>
</dbReference>
<sequence length="571" mass="64462">MTATDLSAVEATLAVPDALTRWDAYAPRVQALLDAPLSAADVPAWLRAWSDLSGELYSVAAKLATHADLHTDQPPVQERYQTFTGTVMPEAARAEQALKQKLLAVPDYVPDAEFALAYRRMRDEAALYREANVALEVTHEEQKNRYSVLTGNQKVTLSGETLTIPQAKQRLDTPDRAGREAAWRALTDSNLSVAADLDGVMRDLLGTRWQLARNADEGNFRDYQWKVLDRVDYAPADCVAFHEAVRDEVVPLTAQLAGDIAAQLGLDSVRPWDYNRNNLLDPQGRAPLAPFQTGAQLEALTQVSFDALDAGLGYRFRQMRGGGLLDLESRPGKMTHAYCQYFPTHNEPFVLMNVVGTAEDVRVLFHEMGHAFHGFYSGDAQPLVWNRWSPIEFVEIPSMAMEFLTLDHLGHAFRPEELGRYRQKQLEGVIAFLPWAAQMDAFQHWLYAEAPENVSIEALDAKWLELDRTFHPFVNWDGLDERARAKGWQYYHVFQVPFYYIEYAMCYLAATGIWRAAQADPAGALDRYRASLRLGSTVSVPELYRAAGVEFRFDREYIRGLMTFLRGQMQA</sequence>
<comment type="caution">
    <text evidence="8">The sequence shown here is derived from an EMBL/GenBank/DDBJ whole genome shotgun (WGS) entry which is preliminary data.</text>
</comment>
<evidence type="ECO:0000256" key="3">
    <source>
        <dbReference type="ARBA" id="ARBA00022801"/>
    </source>
</evidence>
<reference evidence="9" key="1">
    <citation type="journal article" date="2019" name="Int. J. Syst. Evol. Microbiol.">
        <title>The Global Catalogue of Microorganisms (GCM) 10K type strain sequencing project: providing services to taxonomists for standard genome sequencing and annotation.</title>
        <authorList>
            <consortium name="The Broad Institute Genomics Platform"/>
            <consortium name="The Broad Institute Genome Sequencing Center for Infectious Disease"/>
            <person name="Wu L."/>
            <person name="Ma J."/>
        </authorList>
    </citation>
    <scope>NUCLEOTIDE SEQUENCE [LARGE SCALE GENOMIC DNA]</scope>
    <source>
        <strain evidence="9">JCM 31405</strain>
    </source>
</reference>
<evidence type="ECO:0000313" key="9">
    <source>
        <dbReference type="Proteomes" id="UP000644548"/>
    </source>
</evidence>
<dbReference type="InterPro" id="IPR001567">
    <property type="entry name" value="Pept_M3A_M3B_dom"/>
</dbReference>
<dbReference type="RefSeq" id="WP_189074317.1">
    <property type="nucleotide sequence ID" value="NZ_BMQN01000013.1"/>
</dbReference>
<organism evidence="8 9">
    <name type="scientific">Deinococcus sedimenti</name>
    <dbReference type="NCBI Taxonomy" id="1867090"/>
    <lineage>
        <taxon>Bacteria</taxon>
        <taxon>Thermotogati</taxon>
        <taxon>Deinococcota</taxon>
        <taxon>Deinococci</taxon>
        <taxon>Deinococcales</taxon>
        <taxon>Deinococcaceae</taxon>
        <taxon>Deinococcus</taxon>
    </lineage>
</organism>
<proteinExistence type="inferred from homology"/>
<feature type="domain" description="Peptidase M3A/M3B catalytic" evidence="7">
    <location>
        <begin position="173"/>
        <end position="561"/>
    </location>
</feature>
<evidence type="ECO:0000313" key="8">
    <source>
        <dbReference type="EMBL" id="GGS04211.1"/>
    </source>
</evidence>
<dbReference type="CDD" id="cd09606">
    <property type="entry name" value="M3B_PepF"/>
    <property type="match status" value="1"/>
</dbReference>
<dbReference type="EMBL" id="BMQN01000013">
    <property type="protein sequence ID" value="GGS04211.1"/>
    <property type="molecule type" value="Genomic_DNA"/>
</dbReference>
<dbReference type="InterPro" id="IPR045090">
    <property type="entry name" value="Pept_M3A_M3B"/>
</dbReference>
<gene>
    <name evidence="8" type="ORF">GCM10008960_33500</name>
</gene>
<keyword evidence="1 6" id="KW-0645">Protease</keyword>
<dbReference type="PANTHER" id="PTHR11804:SF48">
    <property type="entry name" value="PUTATIVE-RELATED"/>
    <property type="match status" value="1"/>
</dbReference>
<evidence type="ECO:0000256" key="5">
    <source>
        <dbReference type="ARBA" id="ARBA00023049"/>
    </source>
</evidence>
<keyword evidence="2 6" id="KW-0479">Metal-binding</keyword>
<dbReference type="Gene3D" id="1.10.1370.30">
    <property type="match status" value="1"/>
</dbReference>
<name>A0ABQ2S9I8_9DEIO</name>
<evidence type="ECO:0000256" key="1">
    <source>
        <dbReference type="ARBA" id="ARBA00022670"/>
    </source>
</evidence>
<evidence type="ECO:0000256" key="2">
    <source>
        <dbReference type="ARBA" id="ARBA00022723"/>
    </source>
</evidence>
<comment type="similarity">
    <text evidence="6">Belongs to the peptidase M3 family.</text>
</comment>
<comment type="cofactor">
    <cofactor evidence="6">
        <name>Zn(2+)</name>
        <dbReference type="ChEBI" id="CHEBI:29105"/>
    </cofactor>
    <text evidence="6">Binds 1 zinc ion.</text>
</comment>
<dbReference type="Proteomes" id="UP000644548">
    <property type="component" value="Unassembled WGS sequence"/>
</dbReference>
<accession>A0ABQ2S9I8</accession>
<evidence type="ECO:0000259" key="7">
    <source>
        <dbReference type="Pfam" id="PF01432"/>
    </source>
</evidence>
<keyword evidence="4 6" id="KW-0862">Zinc</keyword>
<evidence type="ECO:0000256" key="6">
    <source>
        <dbReference type="RuleBase" id="RU003435"/>
    </source>
</evidence>
<protein>
    <submittedName>
        <fullName evidence="8">Oligoendopeptidase F</fullName>
    </submittedName>
</protein>
<evidence type="ECO:0000256" key="4">
    <source>
        <dbReference type="ARBA" id="ARBA00022833"/>
    </source>
</evidence>
<keyword evidence="9" id="KW-1185">Reference proteome</keyword>
<dbReference type="Pfam" id="PF01432">
    <property type="entry name" value="Peptidase_M3"/>
    <property type="match status" value="1"/>
</dbReference>
<dbReference type="SUPFAM" id="SSF55486">
    <property type="entry name" value="Metalloproteases ('zincins'), catalytic domain"/>
    <property type="match status" value="1"/>
</dbReference>
<keyword evidence="5 6" id="KW-0482">Metalloprotease</keyword>